<protein>
    <submittedName>
        <fullName evidence="2">Bifunctional (P)ppGpp synthetase/guanosine-3',5'-bis(Diphosphate) 3'-pyrophosphohydrolase</fullName>
    </submittedName>
</protein>
<feature type="compositionally biased region" description="Basic residues" evidence="1">
    <location>
        <begin position="173"/>
        <end position="182"/>
    </location>
</feature>
<dbReference type="Gene3D" id="1.10.3210.10">
    <property type="entry name" value="Hypothetical protein af1432"/>
    <property type="match status" value="1"/>
</dbReference>
<dbReference type="GO" id="GO:0016787">
    <property type="term" value="F:hydrolase activity"/>
    <property type="evidence" value="ECO:0007669"/>
    <property type="project" value="UniProtKB-KW"/>
</dbReference>
<sequence length="182" mass="19737">MIGTARRIAERAHGLQVDKAGHPYIDHPRRVAERLERGGAPVAAIVAGWLHDVLEDTTLTAVDLRAAGIPEDAIAAVEAVTKREGESPADYAERIAATPLAADVKYADLADNTDPTRVEQLDGATRERLEAKYALFRDVLARALDRSQLRRDPGENDPDADSSESEPLNGARATRRAPLRST</sequence>
<keyword evidence="3" id="KW-1185">Reference proteome</keyword>
<evidence type="ECO:0000256" key="1">
    <source>
        <dbReference type="SAM" id="MobiDB-lite"/>
    </source>
</evidence>
<feature type="region of interest" description="Disordered" evidence="1">
    <location>
        <begin position="146"/>
        <end position="182"/>
    </location>
</feature>
<gene>
    <name evidence="2" type="ORF">E1O70_18115</name>
</gene>
<dbReference type="EMBL" id="SOZH01000012">
    <property type="protein sequence ID" value="TFF04475.1"/>
    <property type="molecule type" value="Genomic_DNA"/>
</dbReference>
<dbReference type="AlphaFoldDB" id="A0A4Y8QY26"/>
<dbReference type="Proteomes" id="UP000298003">
    <property type="component" value="Unassembled WGS sequence"/>
</dbReference>
<evidence type="ECO:0000313" key="2">
    <source>
        <dbReference type="EMBL" id="TFF04475.1"/>
    </source>
</evidence>
<feature type="compositionally biased region" description="Acidic residues" evidence="1">
    <location>
        <begin position="155"/>
        <end position="164"/>
    </location>
</feature>
<evidence type="ECO:0000313" key="3">
    <source>
        <dbReference type="Proteomes" id="UP000298003"/>
    </source>
</evidence>
<name>A0A4Y8QY26_9MICO</name>
<organism evidence="2 3">
    <name type="scientific">Cellulosimicrobium funkei</name>
    <dbReference type="NCBI Taxonomy" id="264251"/>
    <lineage>
        <taxon>Bacteria</taxon>
        <taxon>Bacillati</taxon>
        <taxon>Actinomycetota</taxon>
        <taxon>Actinomycetes</taxon>
        <taxon>Micrococcales</taxon>
        <taxon>Promicromonosporaceae</taxon>
        <taxon>Cellulosimicrobium</taxon>
    </lineage>
</organism>
<dbReference type="SUPFAM" id="SSF109604">
    <property type="entry name" value="HD-domain/PDEase-like"/>
    <property type="match status" value="1"/>
</dbReference>
<reference evidence="2 3" key="1">
    <citation type="submission" date="2019-03" db="EMBL/GenBank/DDBJ databases">
        <title>Cellulosimicrobium funkei JCM14302 Assembly.</title>
        <authorList>
            <person name="Dou T."/>
        </authorList>
    </citation>
    <scope>NUCLEOTIDE SEQUENCE [LARGE SCALE GENOMIC DNA]</scope>
    <source>
        <strain evidence="2 3">JCM 14302</strain>
    </source>
</reference>
<comment type="caution">
    <text evidence="2">The sequence shown here is derived from an EMBL/GenBank/DDBJ whole genome shotgun (WGS) entry which is preliminary data.</text>
</comment>
<accession>A0A4Y8QY26</accession>
<proteinExistence type="predicted"/>
<keyword evidence="2" id="KW-0378">Hydrolase</keyword>